<comment type="catalytic activity">
    <reaction evidence="4">
        <text>uridine(13) in tRNA = pseudouridine(13) in tRNA</text>
        <dbReference type="Rhea" id="RHEA:42540"/>
        <dbReference type="Rhea" id="RHEA-COMP:10105"/>
        <dbReference type="Rhea" id="RHEA-COMP:10106"/>
        <dbReference type="ChEBI" id="CHEBI:65314"/>
        <dbReference type="ChEBI" id="CHEBI:65315"/>
        <dbReference type="EC" id="5.4.99.27"/>
    </reaction>
</comment>
<dbReference type="InterPro" id="IPR020119">
    <property type="entry name" value="PsdUridine_synth_TruD_CS"/>
</dbReference>
<comment type="function">
    <text evidence="4">Responsible for synthesis of pseudouridine from uracil-13 in transfer RNAs.</text>
</comment>
<dbReference type="GO" id="GO:0003723">
    <property type="term" value="F:RNA binding"/>
    <property type="evidence" value="ECO:0007669"/>
    <property type="project" value="InterPro"/>
</dbReference>
<evidence type="ECO:0000256" key="3">
    <source>
        <dbReference type="ARBA" id="ARBA00023235"/>
    </source>
</evidence>
<dbReference type="Gene3D" id="3.30.2350.20">
    <property type="entry name" value="TruD, catalytic domain"/>
    <property type="match status" value="1"/>
</dbReference>
<evidence type="ECO:0000313" key="6">
    <source>
        <dbReference type="EMBL" id="RKF18620.1"/>
    </source>
</evidence>
<evidence type="ECO:0000313" key="7">
    <source>
        <dbReference type="Proteomes" id="UP000286482"/>
    </source>
</evidence>
<evidence type="ECO:0000259" key="5">
    <source>
        <dbReference type="PROSITE" id="PS50984"/>
    </source>
</evidence>
<reference evidence="6 7" key="1">
    <citation type="submission" date="2018-09" db="EMBL/GenBank/DDBJ databases">
        <authorList>
            <person name="Wang Z."/>
        </authorList>
    </citation>
    <scope>NUCLEOTIDE SEQUENCE [LARGE SCALE GENOMIC DNA]</scope>
    <source>
        <strain evidence="6 7">ALS 81</strain>
    </source>
</reference>
<sequence>MNINWAYRLGVPQQVLGFKLVPEDFKVFEELPFEFSGDGEHMLVKVQKTGLNTTAVARILAQSLECSIKVVSYAGLKDRNAVTEQWFSIQLPGIDNPKLGPKVQEGLQILDIARHNKKLKRGALSGNRFEIRLRDVSDRHELEQRLQAIKDHGVPNYFGEQRFGHRAQNLDRALEMFGGKKVRDREKRSIYLSAARSFLFNQCVSKRIENETWDQGLNGDCLQFVGKSAFFCNPINDTNSQKRIDNGEVDISGPLFGKGELPTQAQAQLSESEVADSYPEFVKGLSAAGLRMERRANRLRPEQLQWKFEAGDLWLNFSLPKGCYATSVLRELCILDEQERRSTDVPSA</sequence>
<feature type="active site" description="Nucleophile" evidence="4">
    <location>
        <position position="78"/>
    </location>
</feature>
<dbReference type="OrthoDB" id="1550679at2"/>
<dbReference type="GO" id="GO:0005829">
    <property type="term" value="C:cytosol"/>
    <property type="evidence" value="ECO:0007669"/>
    <property type="project" value="TreeGrafter"/>
</dbReference>
<keyword evidence="2 4" id="KW-0819">tRNA processing</keyword>
<dbReference type="EMBL" id="RAQO01000005">
    <property type="protein sequence ID" value="RKF18620.1"/>
    <property type="molecule type" value="Genomic_DNA"/>
</dbReference>
<dbReference type="Pfam" id="PF01142">
    <property type="entry name" value="TruD"/>
    <property type="match status" value="2"/>
</dbReference>
<dbReference type="AlphaFoldDB" id="A0A420ED72"/>
<dbReference type="InterPro" id="IPR050170">
    <property type="entry name" value="TruD_pseudoU_synthase"/>
</dbReference>
<gene>
    <name evidence="4 6" type="primary">truD</name>
    <name evidence="6" type="ORF">DBZ36_09445</name>
</gene>
<organism evidence="6 7">
    <name type="scientific">Alginatibacterium sediminis</name>
    <dbReference type="NCBI Taxonomy" id="2164068"/>
    <lineage>
        <taxon>Bacteria</taxon>
        <taxon>Pseudomonadati</taxon>
        <taxon>Pseudomonadota</taxon>
        <taxon>Gammaproteobacteria</taxon>
        <taxon>Alteromonadales</taxon>
        <taxon>Alteromonadaceae</taxon>
        <taxon>Alginatibacterium</taxon>
    </lineage>
</organism>
<dbReference type="InterPro" id="IPR042214">
    <property type="entry name" value="TruD_catalytic"/>
</dbReference>
<protein>
    <recommendedName>
        <fullName evidence="4">tRNA pseudouridine synthase D</fullName>
        <ecNumber evidence="4">5.4.99.27</ecNumber>
    </recommendedName>
    <alternativeName>
        <fullName evidence="4">tRNA pseudouridine(13) synthase</fullName>
    </alternativeName>
    <alternativeName>
        <fullName evidence="4">tRNA pseudouridylate synthase D</fullName>
    </alternativeName>
    <alternativeName>
        <fullName evidence="4">tRNA-uridine isomerase D</fullName>
    </alternativeName>
</protein>
<keyword evidence="3 4" id="KW-0413">Isomerase</keyword>
<evidence type="ECO:0000256" key="2">
    <source>
        <dbReference type="ARBA" id="ARBA00022694"/>
    </source>
</evidence>
<dbReference type="InterPro" id="IPR043165">
    <property type="entry name" value="TruD_insert_sf"/>
</dbReference>
<dbReference type="CDD" id="cd02575">
    <property type="entry name" value="PseudoU_synth_EcTruD"/>
    <property type="match status" value="1"/>
</dbReference>
<dbReference type="NCBIfam" id="TIGR00094">
    <property type="entry name" value="tRNA_TruD_broad"/>
    <property type="match status" value="1"/>
</dbReference>
<dbReference type="GO" id="GO:0031119">
    <property type="term" value="P:tRNA pseudouridine synthesis"/>
    <property type="evidence" value="ECO:0007669"/>
    <property type="project" value="UniProtKB-UniRule"/>
</dbReference>
<accession>A0A420ED72</accession>
<comment type="caution">
    <text evidence="6">The sequence shown here is derived from an EMBL/GenBank/DDBJ whole genome shotgun (WGS) entry which is preliminary data.</text>
</comment>
<proteinExistence type="inferred from homology"/>
<dbReference type="GO" id="GO:0160150">
    <property type="term" value="F:tRNA pseudouridine(13) synthase activity"/>
    <property type="evidence" value="ECO:0007669"/>
    <property type="project" value="UniProtKB-EC"/>
</dbReference>
<dbReference type="InterPro" id="IPR020103">
    <property type="entry name" value="PsdUridine_synth_cat_dom_sf"/>
</dbReference>
<dbReference type="SUPFAM" id="SSF55120">
    <property type="entry name" value="Pseudouridine synthase"/>
    <property type="match status" value="1"/>
</dbReference>
<keyword evidence="7" id="KW-1185">Reference proteome</keyword>
<comment type="similarity">
    <text evidence="1 4">Belongs to the pseudouridine synthase TruD family.</text>
</comment>
<name>A0A420ED72_9ALTE</name>
<feature type="domain" description="TRUD" evidence="5">
    <location>
        <begin position="153"/>
        <end position="305"/>
    </location>
</feature>
<dbReference type="Gene3D" id="3.30.2340.10">
    <property type="entry name" value="TruD, insertion domain"/>
    <property type="match status" value="1"/>
</dbReference>
<dbReference type="PANTHER" id="PTHR47811:SF1">
    <property type="entry name" value="TRNA PSEUDOURIDINE SYNTHASE D"/>
    <property type="match status" value="1"/>
</dbReference>
<evidence type="ECO:0000256" key="1">
    <source>
        <dbReference type="ARBA" id="ARBA00007953"/>
    </source>
</evidence>
<dbReference type="InterPro" id="IPR001656">
    <property type="entry name" value="PsdUridine_synth_TruD"/>
</dbReference>
<dbReference type="PANTHER" id="PTHR47811">
    <property type="entry name" value="TRNA PSEUDOURIDINE SYNTHASE D"/>
    <property type="match status" value="1"/>
</dbReference>
<evidence type="ECO:0000256" key="4">
    <source>
        <dbReference type="HAMAP-Rule" id="MF_01082"/>
    </source>
</evidence>
<dbReference type="HAMAP" id="MF_01082">
    <property type="entry name" value="TruD"/>
    <property type="match status" value="1"/>
</dbReference>
<dbReference type="PROSITE" id="PS01268">
    <property type="entry name" value="UPF0024"/>
    <property type="match status" value="1"/>
</dbReference>
<dbReference type="InterPro" id="IPR011760">
    <property type="entry name" value="PsdUridine_synth_TruD_insert"/>
</dbReference>
<dbReference type="PROSITE" id="PS50984">
    <property type="entry name" value="TRUD"/>
    <property type="match status" value="1"/>
</dbReference>
<dbReference type="RefSeq" id="WP_120354699.1">
    <property type="nucleotide sequence ID" value="NZ_RAQO01000005.1"/>
</dbReference>
<dbReference type="EC" id="5.4.99.27" evidence="4"/>
<dbReference type="Proteomes" id="UP000286482">
    <property type="component" value="Unassembled WGS sequence"/>
</dbReference>